<protein>
    <submittedName>
        <fullName evidence="1">Uncharacterized protein</fullName>
    </submittedName>
</protein>
<evidence type="ECO:0000313" key="2">
    <source>
        <dbReference type="Proteomes" id="UP000582837"/>
    </source>
</evidence>
<organism evidence="1 2">
    <name type="scientific">Longimicrobium terrae</name>
    <dbReference type="NCBI Taxonomy" id="1639882"/>
    <lineage>
        <taxon>Bacteria</taxon>
        <taxon>Pseudomonadati</taxon>
        <taxon>Gemmatimonadota</taxon>
        <taxon>Longimicrobiia</taxon>
        <taxon>Longimicrobiales</taxon>
        <taxon>Longimicrobiaceae</taxon>
        <taxon>Longimicrobium</taxon>
    </lineage>
</organism>
<reference evidence="1 2" key="1">
    <citation type="submission" date="2020-08" db="EMBL/GenBank/DDBJ databases">
        <title>Genomic Encyclopedia of Type Strains, Phase IV (KMG-IV): sequencing the most valuable type-strain genomes for metagenomic binning, comparative biology and taxonomic classification.</title>
        <authorList>
            <person name="Goeker M."/>
        </authorList>
    </citation>
    <scope>NUCLEOTIDE SEQUENCE [LARGE SCALE GENOMIC DNA]</scope>
    <source>
        <strain evidence="1 2">DSM 29007</strain>
    </source>
</reference>
<comment type="caution">
    <text evidence="1">The sequence shown here is derived from an EMBL/GenBank/DDBJ whole genome shotgun (WGS) entry which is preliminary data.</text>
</comment>
<name>A0A841GR64_9BACT</name>
<accession>A0A841GR64</accession>
<sequence length="79" mass="8844">MPKDRAIFQDEQERSWLVEIQYGHPSPTELGIYAARFQCPEDPAEPVRVGFIQIDAIEQDDEEALRDALAESDPASAIG</sequence>
<dbReference type="AlphaFoldDB" id="A0A841GR64"/>
<gene>
    <name evidence="1" type="ORF">HNQ61_001205</name>
</gene>
<keyword evidence="2" id="KW-1185">Reference proteome</keyword>
<dbReference type="RefSeq" id="WP_170037274.1">
    <property type="nucleotide sequence ID" value="NZ_JABDTL010000002.1"/>
</dbReference>
<proteinExistence type="predicted"/>
<dbReference type="EMBL" id="JACHIA010000002">
    <property type="protein sequence ID" value="MBB6069590.1"/>
    <property type="molecule type" value="Genomic_DNA"/>
</dbReference>
<evidence type="ECO:0000313" key="1">
    <source>
        <dbReference type="EMBL" id="MBB6069590.1"/>
    </source>
</evidence>
<dbReference type="Proteomes" id="UP000582837">
    <property type="component" value="Unassembled WGS sequence"/>
</dbReference>